<keyword evidence="2" id="KW-0963">Cytoplasm</keyword>
<dbReference type="Proteomes" id="UP000530660">
    <property type="component" value="Unassembled WGS sequence"/>
</dbReference>
<proteinExistence type="inferred from homology"/>
<keyword evidence="4 5" id="KW-0067">ATP-binding</keyword>
<evidence type="ECO:0000256" key="5">
    <source>
        <dbReference type="RuleBase" id="RU003651"/>
    </source>
</evidence>
<keyword evidence="8" id="KW-1185">Reference proteome</keyword>
<evidence type="ECO:0000259" key="6">
    <source>
        <dbReference type="SMART" id="SM00382"/>
    </source>
</evidence>
<reference evidence="7 8" key="1">
    <citation type="journal article" date="2020" name="J. Phycol.">
        <title>Comparative genome analysis reveals Cyanidiococcus gen. nov., a new extremophilic red algal genus sister to Cyanidioschyzon (Cyanidioschyzonaceae, Rhodophyta).</title>
        <authorList>
            <person name="Liu S.-L."/>
            <person name="Chiang Y.-R."/>
            <person name="Yoon H.S."/>
            <person name="Fu H.-Y."/>
        </authorList>
    </citation>
    <scope>NUCLEOTIDE SEQUENCE [LARGE SCALE GENOMIC DNA]</scope>
    <source>
        <strain evidence="7 8">THAL066</strain>
    </source>
</reference>
<evidence type="ECO:0000313" key="7">
    <source>
        <dbReference type="EMBL" id="KAF6000450.1"/>
    </source>
</evidence>
<name>A0A7J7ICK2_9RHOD</name>
<dbReference type="InterPro" id="IPR027417">
    <property type="entry name" value="P-loop_NTPase"/>
</dbReference>
<comment type="subcellular location">
    <subcellularLocation>
        <location evidence="1">Cytoplasm</location>
    </subcellularLocation>
</comment>
<dbReference type="InterPro" id="IPR050168">
    <property type="entry name" value="AAA_ATPase_domain"/>
</dbReference>
<evidence type="ECO:0000256" key="4">
    <source>
        <dbReference type="ARBA" id="ARBA00022840"/>
    </source>
</evidence>
<gene>
    <name evidence="7" type="primary">SPATA5</name>
    <name evidence="7" type="ORF">F1559_001994</name>
</gene>
<keyword evidence="3 5" id="KW-0547">Nucleotide-binding</keyword>
<dbReference type="Pfam" id="PF17862">
    <property type="entry name" value="AAA_lid_3"/>
    <property type="match status" value="2"/>
</dbReference>
<evidence type="ECO:0000256" key="3">
    <source>
        <dbReference type="ARBA" id="ARBA00022741"/>
    </source>
</evidence>
<accession>A0A7J7ICK2</accession>
<comment type="similarity">
    <text evidence="5">Belongs to the AAA ATPase family.</text>
</comment>
<evidence type="ECO:0000256" key="1">
    <source>
        <dbReference type="ARBA" id="ARBA00004496"/>
    </source>
</evidence>
<organism evidence="7 8">
    <name type="scientific">Cyanidiococcus yangmingshanensis</name>
    <dbReference type="NCBI Taxonomy" id="2690220"/>
    <lineage>
        <taxon>Eukaryota</taxon>
        <taxon>Rhodophyta</taxon>
        <taxon>Bangiophyceae</taxon>
        <taxon>Cyanidiales</taxon>
        <taxon>Cyanidiaceae</taxon>
        <taxon>Cyanidiococcus</taxon>
    </lineage>
</organism>
<dbReference type="PANTHER" id="PTHR23077">
    <property type="entry name" value="AAA-FAMILY ATPASE"/>
    <property type="match status" value="1"/>
</dbReference>
<dbReference type="FunFam" id="3.40.50.300:FF:000567">
    <property type="entry name" value="ATPase, AAA family protein"/>
    <property type="match status" value="1"/>
</dbReference>
<evidence type="ECO:0000256" key="2">
    <source>
        <dbReference type="ARBA" id="ARBA00022490"/>
    </source>
</evidence>
<dbReference type="OrthoDB" id="27435at2759"/>
<protein>
    <submittedName>
        <fullName evidence="7">Spermatoproteinsis associated protein 5</fullName>
    </submittedName>
</protein>
<dbReference type="InterPro" id="IPR003593">
    <property type="entry name" value="AAA+_ATPase"/>
</dbReference>
<dbReference type="AlphaFoldDB" id="A0A7J7ICK2"/>
<dbReference type="EMBL" id="VWRR01000020">
    <property type="protein sequence ID" value="KAF6000450.1"/>
    <property type="molecule type" value="Genomic_DNA"/>
</dbReference>
<comment type="caution">
    <text evidence="7">The sequence shown here is derived from an EMBL/GenBank/DDBJ whole genome shotgun (WGS) entry which is preliminary data.</text>
</comment>
<feature type="domain" description="AAA+ ATPase" evidence="6">
    <location>
        <begin position="342"/>
        <end position="482"/>
    </location>
</feature>
<dbReference type="SUPFAM" id="SSF52540">
    <property type="entry name" value="P-loop containing nucleoside triphosphate hydrolases"/>
    <property type="match status" value="2"/>
</dbReference>
<dbReference type="Pfam" id="PF00004">
    <property type="entry name" value="AAA"/>
    <property type="match status" value="2"/>
</dbReference>
<dbReference type="PROSITE" id="PS00674">
    <property type="entry name" value="AAA"/>
    <property type="match status" value="1"/>
</dbReference>
<dbReference type="GO" id="GO:0005737">
    <property type="term" value="C:cytoplasm"/>
    <property type="evidence" value="ECO:0007669"/>
    <property type="project" value="UniProtKB-SubCell"/>
</dbReference>
<dbReference type="Gene3D" id="1.10.8.60">
    <property type="match status" value="2"/>
</dbReference>
<dbReference type="GO" id="GO:0016887">
    <property type="term" value="F:ATP hydrolysis activity"/>
    <property type="evidence" value="ECO:0007669"/>
    <property type="project" value="InterPro"/>
</dbReference>
<evidence type="ECO:0000313" key="8">
    <source>
        <dbReference type="Proteomes" id="UP000530660"/>
    </source>
</evidence>
<dbReference type="PANTHER" id="PTHR23077:SF27">
    <property type="entry name" value="ATPASE FAMILY GENE 2 PROTEIN HOMOLOG A"/>
    <property type="match status" value="1"/>
</dbReference>
<dbReference type="InterPro" id="IPR003959">
    <property type="entry name" value="ATPase_AAA_core"/>
</dbReference>
<sequence>MGYLTNECLNHRPQDWDRAYANAISWDVVAGHSSAKTALLQVARETLNAQEICPSKSIQGVILSGPSGSGKSSLGRALAAKLQAHLEYVPCATLLGSSIRKLQHALGDVVEAAIMEAPSVLLFDDLDALLTDRIDTQTEEDSERVRAAMLTFFTKLSRRGAAVSHLNVSGIATVLVIATTRQRRIVDDVLGASGFFDREIALEMPNTAERLAVLETLVTATDPSSQSVLTTVAEQTRGFSPADLTALWRRATLAAYERQRIQSSVNETSSEPVLSQPELSCMDWREALAIVRPSSLPDWTLERPRTRWSDIGGQEQAKRILMETLVLMQQHTAELERLGFRVPRGILLYGPPGCSKTLLARAAAAESGLLMLMVRGPELFNKYVGESEKAVQRVFQRARAAAPSLLFFDEIDALATNRSRTSSDGAAGAEERVLAQLLTELDGVEPLRDVVVVAATNRPDLLDAALLRPGRFDRLVYVGLPDTNERRNILRIHLRNVPLAASCSRDQTNVSPEAETLKDGLESACSSDSAFRETLYARLAAATQGFTGAEIAACVREACLLAMEQDPAGAAWVYPQHLEAALQRVRPRTDASLLRLYKQFGASLRTCP</sequence>
<feature type="domain" description="AAA+ ATPase" evidence="6">
    <location>
        <begin position="57"/>
        <end position="206"/>
    </location>
</feature>
<dbReference type="InterPro" id="IPR003960">
    <property type="entry name" value="ATPase_AAA_CS"/>
</dbReference>
<dbReference type="Gene3D" id="3.40.50.300">
    <property type="entry name" value="P-loop containing nucleotide triphosphate hydrolases"/>
    <property type="match status" value="2"/>
</dbReference>
<dbReference type="SMART" id="SM00382">
    <property type="entry name" value="AAA"/>
    <property type="match status" value="2"/>
</dbReference>
<dbReference type="GO" id="GO:0005524">
    <property type="term" value="F:ATP binding"/>
    <property type="evidence" value="ECO:0007669"/>
    <property type="project" value="UniProtKB-KW"/>
</dbReference>
<dbReference type="InterPro" id="IPR041569">
    <property type="entry name" value="AAA_lid_3"/>
</dbReference>